<proteinExistence type="predicted"/>
<gene>
    <name evidence="1" type="ORF">OUZ56_021582</name>
</gene>
<name>A0ABR0AUE7_9CRUS</name>
<accession>A0ABR0AUE7</accession>
<comment type="caution">
    <text evidence="1">The sequence shown here is derived from an EMBL/GenBank/DDBJ whole genome shotgun (WGS) entry which is preliminary data.</text>
</comment>
<organism evidence="1 2">
    <name type="scientific">Daphnia magna</name>
    <dbReference type="NCBI Taxonomy" id="35525"/>
    <lineage>
        <taxon>Eukaryota</taxon>
        <taxon>Metazoa</taxon>
        <taxon>Ecdysozoa</taxon>
        <taxon>Arthropoda</taxon>
        <taxon>Crustacea</taxon>
        <taxon>Branchiopoda</taxon>
        <taxon>Diplostraca</taxon>
        <taxon>Cladocera</taxon>
        <taxon>Anomopoda</taxon>
        <taxon>Daphniidae</taxon>
        <taxon>Daphnia</taxon>
    </lineage>
</organism>
<keyword evidence="2" id="KW-1185">Reference proteome</keyword>
<reference evidence="1 2" key="1">
    <citation type="journal article" date="2023" name="Nucleic Acids Res.">
        <title>The hologenome of Daphnia magna reveals possible DNA methylation and microbiome-mediated evolution of the host genome.</title>
        <authorList>
            <person name="Chaturvedi A."/>
            <person name="Li X."/>
            <person name="Dhandapani V."/>
            <person name="Marshall H."/>
            <person name="Kissane S."/>
            <person name="Cuenca-Cambronero M."/>
            <person name="Asole G."/>
            <person name="Calvet F."/>
            <person name="Ruiz-Romero M."/>
            <person name="Marangio P."/>
            <person name="Guigo R."/>
            <person name="Rago D."/>
            <person name="Mirbahai L."/>
            <person name="Eastwood N."/>
            <person name="Colbourne J.K."/>
            <person name="Zhou J."/>
            <person name="Mallon E."/>
            <person name="Orsini L."/>
        </authorList>
    </citation>
    <scope>NUCLEOTIDE SEQUENCE [LARGE SCALE GENOMIC DNA]</scope>
    <source>
        <strain evidence="1">LRV0_1</strain>
    </source>
</reference>
<dbReference type="EMBL" id="JAOYFB010000039">
    <property type="protein sequence ID" value="KAK4028577.1"/>
    <property type="molecule type" value="Genomic_DNA"/>
</dbReference>
<sequence length="136" mass="15703">MHDHWIAAVNSSSSALCVPKTLPTIGLGWRKRTTWFFALPEGRGWPDRILRPENGWRRTLMSGQCPSTREGRRGDGHIGQGWVLRFKAIPTTSVRKCADTRKPPCKYLADLRDVFVKKKSELYKPPLRLYTTFQKY</sequence>
<evidence type="ECO:0000313" key="1">
    <source>
        <dbReference type="EMBL" id="KAK4028577.1"/>
    </source>
</evidence>
<dbReference type="Proteomes" id="UP001234178">
    <property type="component" value="Unassembled WGS sequence"/>
</dbReference>
<evidence type="ECO:0000313" key="2">
    <source>
        <dbReference type="Proteomes" id="UP001234178"/>
    </source>
</evidence>
<protein>
    <submittedName>
        <fullName evidence="1">Uncharacterized protein</fullName>
    </submittedName>
</protein>